<keyword evidence="3" id="KW-1185">Reference proteome</keyword>
<dbReference type="PROSITE" id="PS50878">
    <property type="entry name" value="RT_POL"/>
    <property type="match status" value="1"/>
</dbReference>
<reference evidence="2" key="2">
    <citation type="submission" date="2021-08" db="EMBL/GenBank/DDBJ databases">
        <authorList>
            <person name="Eriksson T."/>
        </authorList>
    </citation>
    <scope>NUCLEOTIDE SEQUENCE</scope>
    <source>
        <strain evidence="2">Stoneville</strain>
        <tissue evidence="2">Whole head</tissue>
    </source>
</reference>
<dbReference type="AlphaFoldDB" id="A0A8J6LJF2"/>
<gene>
    <name evidence="2" type="ORF">GEV33_001699</name>
</gene>
<dbReference type="PANTHER" id="PTHR19446">
    <property type="entry name" value="REVERSE TRANSCRIPTASES"/>
    <property type="match status" value="1"/>
</dbReference>
<dbReference type="EMBL" id="JABDTM020009407">
    <property type="protein sequence ID" value="KAH0821092.1"/>
    <property type="molecule type" value="Genomic_DNA"/>
</dbReference>
<sequence>MPSSRTVPRYPTRSTQLVREIDSWLSRFTEGKPGNVEEPRRRTKRRKNNFYKKAQDLYRKNRAGLAEVILGGKPLAETVKARMPSLRNVEDLYGGILESPSPADDAPFEAKIVERSESLQPITEDEVCDAKTDWSHSAAGPDRVSFAAVKASDESTLAIFFNVLLLRGVQPTVWRDTRTILIPKKGDPTNAENWRPITIGSAIQRLFHRVRLKRLKSQISLSMHQAGFVNTDGTLANILIMDQYIMERTLKSKAYSVISLDVRKAFDTVSHNSIRRAMKRFRLHPIMASYIMSTFYSTTTIKGDPLNPLLFNVVVDELLEKVNSNYRGGSLPHGSHCAAMAFADDLVMLSDNDVEAPLMLKEVETFLRERGMGVNPFKCRALCTGVVAGRAKLLMIKTYVITRLYGSQTPKVTSKGLREANRLMRKFVRATLNFNTHTLDALIHASVRDGGLEVTELRGAIPRILLGRMTKLLESPEDRVISSLLQSYCSIRPPKIRLVVDGFLSALTAGPGGTSFAPRSYGQRTYPLVPFHRRQSDKDVAETCPITHWERIRRHDEIVGKSARHCKNRRWEVEEELHVRHSGGQLFKPDLVSWQSTELEVAYVRKQRKYDNPLFRDAAMLK</sequence>
<feature type="domain" description="Reverse transcriptase" evidence="1">
    <location>
        <begin position="163"/>
        <end position="401"/>
    </location>
</feature>
<reference evidence="2" key="1">
    <citation type="journal article" date="2020" name="J Insects Food Feed">
        <title>The yellow mealworm (Tenebrio molitor) genome: a resource for the emerging insects as food and feed industry.</title>
        <authorList>
            <person name="Eriksson T."/>
            <person name="Andere A."/>
            <person name="Kelstrup H."/>
            <person name="Emery V."/>
            <person name="Picard C."/>
        </authorList>
    </citation>
    <scope>NUCLEOTIDE SEQUENCE</scope>
    <source>
        <strain evidence="2">Stoneville</strain>
        <tissue evidence="2">Whole head</tissue>
    </source>
</reference>
<dbReference type="InterPro" id="IPR043502">
    <property type="entry name" value="DNA/RNA_pol_sf"/>
</dbReference>
<name>A0A8J6LJF2_TENMO</name>
<accession>A0A8J6LJF2</accession>
<evidence type="ECO:0000313" key="3">
    <source>
        <dbReference type="Proteomes" id="UP000719412"/>
    </source>
</evidence>
<evidence type="ECO:0000259" key="1">
    <source>
        <dbReference type="PROSITE" id="PS50878"/>
    </source>
</evidence>
<dbReference type="CDD" id="cd01650">
    <property type="entry name" value="RT_nLTR_like"/>
    <property type="match status" value="1"/>
</dbReference>
<dbReference type="Pfam" id="PF00078">
    <property type="entry name" value="RVT_1"/>
    <property type="match status" value="1"/>
</dbReference>
<comment type="caution">
    <text evidence="2">The sequence shown here is derived from an EMBL/GenBank/DDBJ whole genome shotgun (WGS) entry which is preliminary data.</text>
</comment>
<dbReference type="GO" id="GO:0071897">
    <property type="term" value="P:DNA biosynthetic process"/>
    <property type="evidence" value="ECO:0007669"/>
    <property type="project" value="UniProtKB-ARBA"/>
</dbReference>
<proteinExistence type="predicted"/>
<dbReference type="SUPFAM" id="SSF56672">
    <property type="entry name" value="DNA/RNA polymerases"/>
    <property type="match status" value="1"/>
</dbReference>
<evidence type="ECO:0000313" key="2">
    <source>
        <dbReference type="EMBL" id="KAH0821092.1"/>
    </source>
</evidence>
<protein>
    <recommendedName>
        <fullName evidence="1">Reverse transcriptase domain-containing protein</fullName>
    </recommendedName>
</protein>
<dbReference type="Proteomes" id="UP000719412">
    <property type="component" value="Unassembled WGS sequence"/>
</dbReference>
<dbReference type="InterPro" id="IPR000477">
    <property type="entry name" value="RT_dom"/>
</dbReference>
<organism evidence="2 3">
    <name type="scientific">Tenebrio molitor</name>
    <name type="common">Yellow mealworm beetle</name>
    <dbReference type="NCBI Taxonomy" id="7067"/>
    <lineage>
        <taxon>Eukaryota</taxon>
        <taxon>Metazoa</taxon>
        <taxon>Ecdysozoa</taxon>
        <taxon>Arthropoda</taxon>
        <taxon>Hexapoda</taxon>
        <taxon>Insecta</taxon>
        <taxon>Pterygota</taxon>
        <taxon>Neoptera</taxon>
        <taxon>Endopterygota</taxon>
        <taxon>Coleoptera</taxon>
        <taxon>Polyphaga</taxon>
        <taxon>Cucujiformia</taxon>
        <taxon>Tenebrionidae</taxon>
        <taxon>Tenebrio</taxon>
    </lineage>
</organism>